<feature type="transmembrane region" description="Helical" evidence="7">
    <location>
        <begin position="94"/>
        <end position="117"/>
    </location>
</feature>
<dbReference type="GO" id="GO:0016746">
    <property type="term" value="F:acyltransferase activity"/>
    <property type="evidence" value="ECO:0007669"/>
    <property type="project" value="UniProtKB-KW"/>
</dbReference>
<evidence type="ECO:0000256" key="7">
    <source>
        <dbReference type="SAM" id="Phobius"/>
    </source>
</evidence>
<comment type="similarity">
    <text evidence="2">Belongs to the acyltransferase 3 family.</text>
</comment>
<evidence type="ECO:0000256" key="6">
    <source>
        <dbReference type="ARBA" id="ARBA00023136"/>
    </source>
</evidence>
<dbReference type="PANTHER" id="PTHR40074:SF2">
    <property type="entry name" value="O-ACETYLTRANSFERASE WECH"/>
    <property type="match status" value="1"/>
</dbReference>
<feature type="transmembrane region" description="Helical" evidence="7">
    <location>
        <begin position="193"/>
        <end position="211"/>
    </location>
</feature>
<reference evidence="9 10" key="1">
    <citation type="submission" date="2020-10" db="EMBL/GenBank/DDBJ databases">
        <title>Mucilaginibacter mali sp. nov., isolated from rhizosphere soil of apple orchard.</title>
        <authorList>
            <person name="Lee J.-S."/>
            <person name="Kim H.S."/>
            <person name="Kim J.-S."/>
        </authorList>
    </citation>
    <scope>NUCLEOTIDE SEQUENCE [LARGE SCALE GENOMIC DNA]</scope>
    <source>
        <strain evidence="9 10">KCTC 23157</strain>
    </source>
</reference>
<comment type="subcellular location">
    <subcellularLocation>
        <location evidence="1">Cell membrane</location>
        <topology evidence="1">Multi-pass membrane protein</topology>
    </subcellularLocation>
</comment>
<evidence type="ECO:0000256" key="5">
    <source>
        <dbReference type="ARBA" id="ARBA00022989"/>
    </source>
</evidence>
<evidence type="ECO:0000313" key="10">
    <source>
        <dbReference type="Proteomes" id="UP000632774"/>
    </source>
</evidence>
<evidence type="ECO:0000256" key="1">
    <source>
        <dbReference type="ARBA" id="ARBA00004651"/>
    </source>
</evidence>
<organism evidence="9 10">
    <name type="scientific">Mucilaginibacter boryungensis</name>
    <dbReference type="NCBI Taxonomy" id="768480"/>
    <lineage>
        <taxon>Bacteria</taxon>
        <taxon>Pseudomonadati</taxon>
        <taxon>Bacteroidota</taxon>
        <taxon>Sphingobacteriia</taxon>
        <taxon>Sphingobacteriales</taxon>
        <taxon>Sphingobacteriaceae</taxon>
        <taxon>Mucilaginibacter</taxon>
    </lineage>
</organism>
<keyword evidence="4 7" id="KW-0812">Transmembrane</keyword>
<keyword evidence="6 7" id="KW-0472">Membrane</keyword>
<evidence type="ECO:0000313" key="9">
    <source>
        <dbReference type="EMBL" id="MBE9666810.1"/>
    </source>
</evidence>
<keyword evidence="3" id="KW-1003">Cell membrane</keyword>
<proteinExistence type="inferred from homology"/>
<keyword evidence="9" id="KW-0012">Acyltransferase</keyword>
<dbReference type="Pfam" id="PF01757">
    <property type="entry name" value="Acyl_transf_3"/>
    <property type="match status" value="1"/>
</dbReference>
<evidence type="ECO:0000256" key="2">
    <source>
        <dbReference type="ARBA" id="ARBA00007400"/>
    </source>
</evidence>
<dbReference type="RefSeq" id="WP_194106150.1">
    <property type="nucleotide sequence ID" value="NZ_JADFFM010000001.1"/>
</dbReference>
<feature type="transmembrane region" description="Helical" evidence="7">
    <location>
        <begin position="137"/>
        <end position="154"/>
    </location>
</feature>
<feature type="domain" description="Acyltransferase 3" evidence="8">
    <location>
        <begin position="16"/>
        <end position="336"/>
    </location>
</feature>
<evidence type="ECO:0000256" key="3">
    <source>
        <dbReference type="ARBA" id="ARBA00022475"/>
    </source>
</evidence>
<comment type="caution">
    <text evidence="9">The sequence shown here is derived from an EMBL/GenBank/DDBJ whole genome shotgun (WGS) entry which is preliminary data.</text>
</comment>
<dbReference type="InterPro" id="IPR002656">
    <property type="entry name" value="Acyl_transf_3_dom"/>
</dbReference>
<feature type="transmembrane region" description="Helical" evidence="7">
    <location>
        <begin position="291"/>
        <end position="312"/>
    </location>
</feature>
<keyword evidence="9" id="KW-0808">Transferase</keyword>
<feature type="transmembrane region" description="Helical" evidence="7">
    <location>
        <begin position="166"/>
        <end position="181"/>
    </location>
</feature>
<dbReference type="PANTHER" id="PTHR40074">
    <property type="entry name" value="O-ACETYLTRANSFERASE WECH"/>
    <property type="match status" value="1"/>
</dbReference>
<feature type="transmembrane region" description="Helical" evidence="7">
    <location>
        <begin position="50"/>
        <end position="74"/>
    </location>
</feature>
<evidence type="ECO:0000256" key="4">
    <source>
        <dbReference type="ARBA" id="ARBA00022692"/>
    </source>
</evidence>
<gene>
    <name evidence="9" type="ORF">IRJ18_10600</name>
</gene>
<keyword evidence="10" id="KW-1185">Reference proteome</keyword>
<feature type="transmembrane region" description="Helical" evidence="7">
    <location>
        <begin position="21"/>
        <end position="38"/>
    </location>
</feature>
<name>A0ABR9XHY7_9SPHI</name>
<accession>A0ABR9XHY7</accession>
<dbReference type="EMBL" id="JADFFM010000001">
    <property type="protein sequence ID" value="MBE9666810.1"/>
    <property type="molecule type" value="Genomic_DNA"/>
</dbReference>
<feature type="transmembrane region" description="Helical" evidence="7">
    <location>
        <begin position="259"/>
        <end position="279"/>
    </location>
</feature>
<feature type="transmembrane region" description="Helical" evidence="7">
    <location>
        <begin position="223"/>
        <end position="239"/>
    </location>
</feature>
<sequence length="383" mass="43878">MELFNAKSILREKRWVWIDSDKGISIILVGFGHCLAILQNHGLALNSYPAITYLSIFLYGFRMPLFFIVSGIFISGGLKKKGLKGYSIYRADTIFYPLLIWGFIEISFSLLTSRFTHNGTTAFSYLNLLIDARKTGHFWYLNALFFISVIYATIRTKLNISLIKQFLLGLVLYAISAYIHINDLNAGSLTDIFEYYLFFSIGDLISNTVLNPEYARRFASFKIFFPLLAIFLMLQYRFASYNMHGGPDGINYVEHKMPLFFLLEALVGCTISVNFSFLLQKYNALKFLRVIGFHSLYIYCMQIIIMTMARVILVNILKISNVPFLVMAIWTSGIAIPIIIYNLCMQLKMWWLFTFKRPKAKAIVATSTPDVTYAPLLNTPATN</sequence>
<feature type="transmembrane region" description="Helical" evidence="7">
    <location>
        <begin position="324"/>
        <end position="344"/>
    </location>
</feature>
<keyword evidence="5 7" id="KW-1133">Transmembrane helix</keyword>
<protein>
    <submittedName>
        <fullName evidence="9">Acyltransferase</fullName>
    </submittedName>
</protein>
<dbReference type="Proteomes" id="UP000632774">
    <property type="component" value="Unassembled WGS sequence"/>
</dbReference>
<evidence type="ECO:0000259" key="8">
    <source>
        <dbReference type="Pfam" id="PF01757"/>
    </source>
</evidence>